<keyword evidence="1 6" id="KW-0645">Protease</keyword>
<feature type="domain" description="Peptidase S1" evidence="8">
    <location>
        <begin position="138"/>
        <end position="356"/>
    </location>
</feature>
<keyword evidence="10" id="KW-1185">Reference proteome</keyword>
<dbReference type="InterPro" id="IPR018114">
    <property type="entry name" value="TRYPSIN_HIS"/>
</dbReference>
<dbReference type="PROSITE" id="PS00135">
    <property type="entry name" value="TRYPSIN_SER"/>
    <property type="match status" value="1"/>
</dbReference>
<dbReference type="InterPro" id="IPR043504">
    <property type="entry name" value="Peptidase_S1_PA_chymotrypsin"/>
</dbReference>
<dbReference type="InterPro" id="IPR001314">
    <property type="entry name" value="Peptidase_S1A"/>
</dbReference>
<dbReference type="PRINTS" id="PR00722">
    <property type="entry name" value="CHYMOTRYPSIN"/>
</dbReference>
<dbReference type="PANTHER" id="PTHR24264:SF54">
    <property type="entry name" value="PEPTIDASE S1 DOMAIN-CONTAINING PROTEIN"/>
    <property type="match status" value="1"/>
</dbReference>
<dbReference type="Pfam" id="PF00089">
    <property type="entry name" value="Trypsin"/>
    <property type="match status" value="1"/>
</dbReference>
<feature type="region of interest" description="Disordered" evidence="7">
    <location>
        <begin position="54"/>
        <end position="98"/>
    </location>
</feature>
<dbReference type="FunFam" id="2.40.10.10:FF:000002">
    <property type="entry name" value="Transmembrane protease serine"/>
    <property type="match status" value="1"/>
</dbReference>
<evidence type="ECO:0000313" key="9">
    <source>
        <dbReference type="EMBL" id="KAL1117512.1"/>
    </source>
</evidence>
<accession>A0ABD0Y207</accession>
<organism evidence="9 10">
    <name type="scientific">Ranatra chinensis</name>
    <dbReference type="NCBI Taxonomy" id="642074"/>
    <lineage>
        <taxon>Eukaryota</taxon>
        <taxon>Metazoa</taxon>
        <taxon>Ecdysozoa</taxon>
        <taxon>Arthropoda</taxon>
        <taxon>Hexapoda</taxon>
        <taxon>Insecta</taxon>
        <taxon>Pterygota</taxon>
        <taxon>Neoptera</taxon>
        <taxon>Paraneoptera</taxon>
        <taxon>Hemiptera</taxon>
        <taxon>Heteroptera</taxon>
        <taxon>Panheteroptera</taxon>
        <taxon>Nepomorpha</taxon>
        <taxon>Nepidae</taxon>
        <taxon>Ranatrinae</taxon>
        <taxon>Ranatra</taxon>
    </lineage>
</organism>
<dbReference type="Proteomes" id="UP001558652">
    <property type="component" value="Unassembled WGS sequence"/>
</dbReference>
<dbReference type="EMBL" id="JBFDAA010000015">
    <property type="protein sequence ID" value="KAL1117512.1"/>
    <property type="molecule type" value="Genomic_DNA"/>
</dbReference>
<feature type="compositionally biased region" description="Pro residues" evidence="7">
    <location>
        <begin position="75"/>
        <end position="92"/>
    </location>
</feature>
<dbReference type="FunFam" id="2.40.10.10:FF:000068">
    <property type="entry name" value="transmembrane protease serine 2"/>
    <property type="match status" value="1"/>
</dbReference>
<dbReference type="SUPFAM" id="SSF50494">
    <property type="entry name" value="Trypsin-like serine proteases"/>
    <property type="match status" value="1"/>
</dbReference>
<evidence type="ECO:0000256" key="2">
    <source>
        <dbReference type="ARBA" id="ARBA00022801"/>
    </source>
</evidence>
<evidence type="ECO:0000313" key="10">
    <source>
        <dbReference type="Proteomes" id="UP001558652"/>
    </source>
</evidence>
<dbReference type="AlphaFoldDB" id="A0ABD0Y207"/>
<evidence type="ECO:0000256" key="5">
    <source>
        <dbReference type="ARBA" id="ARBA00024195"/>
    </source>
</evidence>
<evidence type="ECO:0000256" key="1">
    <source>
        <dbReference type="ARBA" id="ARBA00022670"/>
    </source>
</evidence>
<dbReference type="InterPro" id="IPR001254">
    <property type="entry name" value="Trypsin_dom"/>
</dbReference>
<evidence type="ECO:0000259" key="8">
    <source>
        <dbReference type="PROSITE" id="PS50240"/>
    </source>
</evidence>
<comment type="similarity">
    <text evidence="5">Belongs to the peptidase S1 family. CLIP subfamily.</text>
</comment>
<evidence type="ECO:0000256" key="4">
    <source>
        <dbReference type="ARBA" id="ARBA00023157"/>
    </source>
</evidence>
<dbReference type="InterPro" id="IPR009003">
    <property type="entry name" value="Peptidase_S1_PA"/>
</dbReference>
<dbReference type="InterPro" id="IPR033116">
    <property type="entry name" value="TRYPSIN_SER"/>
</dbReference>
<dbReference type="PROSITE" id="PS50240">
    <property type="entry name" value="TRYPSIN_DOM"/>
    <property type="match status" value="1"/>
</dbReference>
<protein>
    <recommendedName>
        <fullName evidence="8">Peptidase S1 domain-containing protein</fullName>
    </recommendedName>
</protein>
<keyword evidence="3 6" id="KW-0720">Serine protease</keyword>
<dbReference type="SMART" id="SM00020">
    <property type="entry name" value="Tryp_SPc"/>
    <property type="match status" value="1"/>
</dbReference>
<dbReference type="GO" id="GO:0006508">
    <property type="term" value="P:proteolysis"/>
    <property type="evidence" value="ECO:0007669"/>
    <property type="project" value="UniProtKB-KW"/>
</dbReference>
<dbReference type="PROSITE" id="PS00134">
    <property type="entry name" value="TRYPSIN_HIS"/>
    <property type="match status" value="1"/>
</dbReference>
<feature type="non-terminal residue" evidence="9">
    <location>
        <position position="1"/>
    </location>
</feature>
<dbReference type="GO" id="GO:0008236">
    <property type="term" value="F:serine-type peptidase activity"/>
    <property type="evidence" value="ECO:0007669"/>
    <property type="project" value="UniProtKB-KW"/>
</dbReference>
<reference evidence="9 10" key="1">
    <citation type="submission" date="2024-07" db="EMBL/GenBank/DDBJ databases">
        <title>Chromosome-level genome assembly of the water stick insect Ranatra chinensis (Heteroptera: Nepidae).</title>
        <authorList>
            <person name="Liu X."/>
        </authorList>
    </citation>
    <scope>NUCLEOTIDE SEQUENCE [LARGE SCALE GENOMIC DNA]</scope>
    <source>
        <strain evidence="9">Cailab_2021Rc</strain>
        <tissue evidence="9">Muscle</tissue>
    </source>
</reference>
<evidence type="ECO:0000256" key="3">
    <source>
        <dbReference type="ARBA" id="ARBA00022825"/>
    </source>
</evidence>
<comment type="caution">
    <text evidence="9">The sequence shown here is derived from an EMBL/GenBank/DDBJ whole genome shotgun (WGS) entry which is preliminary data.</text>
</comment>
<evidence type="ECO:0000256" key="7">
    <source>
        <dbReference type="SAM" id="MobiDB-lite"/>
    </source>
</evidence>
<keyword evidence="2 6" id="KW-0378">Hydrolase</keyword>
<gene>
    <name evidence="9" type="ORF">AAG570_003831</name>
</gene>
<feature type="compositionally biased region" description="Low complexity" evidence="7">
    <location>
        <begin position="65"/>
        <end position="74"/>
    </location>
</feature>
<name>A0ABD0Y207_9HEMI</name>
<sequence>GEECKREGEQVWNCKAASECRHLDVKRRQPAICSFDDQDPLMPIICCPPLPPAPAPQVPSPTVDSPRAPVVLLPRPNPPPPPTQATPPPSTTPPNRERFSPKVAVLREYYLPAIQEYFFVEYLQTLIGYGPQEDKAWLCGGTLISDRYVLSAAHCSSSYSGDARWARLGELDHTSDADQARPEDFEISARYDHPDYKPPAVYNDISLYKLDRGVVFSDYIKPACLHPYKELPGSKAVVTGWGRTSFVGATSDHLLEVEIPIVEGEHCKMLMGVKNSTKVPNGIDTDTMVCAGDLAGGKDTCTGDSGGPLIFEDLNADCLKFLIGVTSYGRQCALPNSPGVYTRVSHYIAWIESIVWPPAT</sequence>
<keyword evidence="4" id="KW-1015">Disulfide bond</keyword>
<proteinExistence type="inferred from homology"/>
<dbReference type="Gene3D" id="2.40.10.10">
    <property type="entry name" value="Trypsin-like serine proteases"/>
    <property type="match status" value="2"/>
</dbReference>
<dbReference type="PANTHER" id="PTHR24264">
    <property type="entry name" value="TRYPSIN-RELATED"/>
    <property type="match status" value="1"/>
</dbReference>
<evidence type="ECO:0000256" key="6">
    <source>
        <dbReference type="RuleBase" id="RU363034"/>
    </source>
</evidence>
<dbReference type="InterPro" id="IPR050127">
    <property type="entry name" value="Serine_Proteases_S1"/>
</dbReference>
<dbReference type="CDD" id="cd00190">
    <property type="entry name" value="Tryp_SPc"/>
    <property type="match status" value="1"/>
</dbReference>